<sequence>MPAYNYSSFFALFFILYIVINTYTFMSVFLAVVITVKSHTHPLNIWIPSVYQSTFSKLIHSMVQHRVFVYAYDVIILINAVFIGLDEENPAVSMAEWGFLTLYILEILLKLYTFEPHTDRVLFVSLAGGYTSRQILDIVFILRVLRLIRVVDTIPRFRAIINTLIKIGAPMLTFGQLILVVYYIFAMVGMELFKGKIQYFESDSQDPSRHFCGNVLLNGSAFARNNYCKNNFNDVVSSFILLLELTVVNQWHDILNLHLTRVFISLTPPPLLTGGFTAVTHVSARIFFILFHIVVVIIIINIFVAFILEAFFIEYMVEKSELQTALEKKIEELNLCVEQKQDKNLVEVMETQDNDLGPAEGVRAKPTIMFKISATRYRTMDGLLQRMFETEMDLSPDEVDEEETENRTFPNPVFSSS</sequence>
<dbReference type="Gene3D" id="1.10.287.70">
    <property type="match status" value="1"/>
</dbReference>
<evidence type="ECO:0000256" key="3">
    <source>
        <dbReference type="ARBA" id="ARBA00022989"/>
    </source>
</evidence>
<dbReference type="EMBL" id="VCAZ01000038">
    <property type="protein sequence ID" value="TSL89899.1"/>
    <property type="molecule type" value="Genomic_DNA"/>
</dbReference>
<dbReference type="AlphaFoldDB" id="A0A556U1V7"/>
<accession>A0A556U1V7</accession>
<keyword evidence="9" id="KW-1185">Reference proteome</keyword>
<evidence type="ECO:0000259" key="7">
    <source>
        <dbReference type="Pfam" id="PF00520"/>
    </source>
</evidence>
<dbReference type="GO" id="GO:0005216">
    <property type="term" value="F:monoatomic ion channel activity"/>
    <property type="evidence" value="ECO:0007669"/>
    <property type="project" value="InterPro"/>
</dbReference>
<proteinExistence type="predicted"/>
<keyword evidence="4 6" id="KW-0472">Membrane</keyword>
<feature type="transmembrane region" description="Helical" evidence="6">
    <location>
        <begin position="6"/>
        <end position="34"/>
    </location>
</feature>
<name>A0A556U1V7_BAGYA</name>
<feature type="transmembrane region" description="Helical" evidence="6">
    <location>
        <begin position="165"/>
        <end position="186"/>
    </location>
</feature>
<organism evidence="8 9">
    <name type="scientific">Bagarius yarrelli</name>
    <name type="common">Goonch</name>
    <name type="synonym">Bagrus yarrelli</name>
    <dbReference type="NCBI Taxonomy" id="175774"/>
    <lineage>
        <taxon>Eukaryota</taxon>
        <taxon>Metazoa</taxon>
        <taxon>Chordata</taxon>
        <taxon>Craniata</taxon>
        <taxon>Vertebrata</taxon>
        <taxon>Euteleostomi</taxon>
        <taxon>Actinopterygii</taxon>
        <taxon>Neopterygii</taxon>
        <taxon>Teleostei</taxon>
        <taxon>Ostariophysi</taxon>
        <taxon>Siluriformes</taxon>
        <taxon>Sisoridae</taxon>
        <taxon>Sisorinae</taxon>
        <taxon>Bagarius</taxon>
    </lineage>
</organism>
<dbReference type="InterPro" id="IPR027359">
    <property type="entry name" value="Volt_channel_dom_sf"/>
</dbReference>
<dbReference type="Pfam" id="PF00520">
    <property type="entry name" value="Ion_trans"/>
    <property type="match status" value="1"/>
</dbReference>
<comment type="caution">
    <text evidence="8">The sequence shown here is derived from an EMBL/GenBank/DDBJ whole genome shotgun (WGS) entry which is preliminary data.</text>
</comment>
<evidence type="ECO:0000256" key="2">
    <source>
        <dbReference type="ARBA" id="ARBA00022692"/>
    </source>
</evidence>
<evidence type="ECO:0000256" key="5">
    <source>
        <dbReference type="SAM" id="MobiDB-lite"/>
    </source>
</evidence>
<keyword evidence="2 6" id="KW-0812">Transmembrane</keyword>
<feature type="region of interest" description="Disordered" evidence="5">
    <location>
        <begin position="395"/>
        <end position="417"/>
    </location>
</feature>
<feature type="compositionally biased region" description="Polar residues" evidence="5">
    <location>
        <begin position="407"/>
        <end position="417"/>
    </location>
</feature>
<dbReference type="GO" id="GO:0016020">
    <property type="term" value="C:membrane"/>
    <property type="evidence" value="ECO:0007669"/>
    <property type="project" value="UniProtKB-SubCell"/>
</dbReference>
<evidence type="ECO:0000256" key="1">
    <source>
        <dbReference type="ARBA" id="ARBA00004141"/>
    </source>
</evidence>
<evidence type="ECO:0000313" key="8">
    <source>
        <dbReference type="EMBL" id="TSL89899.1"/>
    </source>
</evidence>
<feature type="transmembrane region" description="Helical" evidence="6">
    <location>
        <begin position="67"/>
        <end position="85"/>
    </location>
</feature>
<comment type="subcellular location">
    <subcellularLocation>
        <location evidence="1">Membrane</location>
        <topology evidence="1">Multi-pass membrane protein</topology>
    </subcellularLocation>
</comment>
<evidence type="ECO:0000313" key="9">
    <source>
        <dbReference type="Proteomes" id="UP000319801"/>
    </source>
</evidence>
<feature type="domain" description="Ion transport" evidence="7">
    <location>
        <begin position="66"/>
        <end position="311"/>
    </location>
</feature>
<gene>
    <name evidence="8" type="ORF">Baya_7388</name>
</gene>
<dbReference type="PANTHER" id="PTHR46726:SF1">
    <property type="entry name" value="TWO-PORE CALCIUM CHANNEL 3"/>
    <property type="match status" value="1"/>
</dbReference>
<dbReference type="InterPro" id="IPR005821">
    <property type="entry name" value="Ion_trans_dom"/>
</dbReference>
<dbReference type="OrthoDB" id="416585at2759"/>
<reference evidence="8 9" key="1">
    <citation type="journal article" date="2019" name="Genome Biol. Evol.">
        <title>Whole-Genome Sequencing of the Giant Devil Catfish, Bagarius yarrelli.</title>
        <authorList>
            <person name="Jiang W."/>
            <person name="Lv Y."/>
            <person name="Cheng L."/>
            <person name="Yang K."/>
            <person name="Chao B."/>
            <person name="Wang X."/>
            <person name="Li Y."/>
            <person name="Pan X."/>
            <person name="You X."/>
            <person name="Zhang Y."/>
            <person name="Yang J."/>
            <person name="Li J."/>
            <person name="Zhang X."/>
            <person name="Liu S."/>
            <person name="Sun C."/>
            <person name="Yang J."/>
            <person name="Shi Q."/>
        </authorList>
    </citation>
    <scope>NUCLEOTIDE SEQUENCE [LARGE SCALE GENOMIC DNA]</scope>
    <source>
        <strain evidence="8">JWS20170419001</strain>
        <tissue evidence="8">Muscle</tissue>
    </source>
</reference>
<feature type="transmembrane region" description="Helical" evidence="6">
    <location>
        <begin position="91"/>
        <end position="109"/>
    </location>
</feature>
<feature type="transmembrane region" description="Helical" evidence="6">
    <location>
        <begin position="286"/>
        <end position="313"/>
    </location>
</feature>
<dbReference type="Gene3D" id="1.20.120.350">
    <property type="entry name" value="Voltage-gated potassium channels. Chain C"/>
    <property type="match status" value="1"/>
</dbReference>
<keyword evidence="3 6" id="KW-1133">Transmembrane helix</keyword>
<protein>
    <submittedName>
        <fullName evidence="8">Two pore calcium channel protein 1</fullName>
    </submittedName>
</protein>
<evidence type="ECO:0000256" key="4">
    <source>
        <dbReference type="ARBA" id="ARBA00023136"/>
    </source>
</evidence>
<dbReference type="PANTHER" id="PTHR46726">
    <property type="entry name" value="TWO PORE CHANNEL 3"/>
    <property type="match status" value="1"/>
</dbReference>
<dbReference type="Proteomes" id="UP000319801">
    <property type="component" value="Unassembled WGS sequence"/>
</dbReference>
<evidence type="ECO:0000256" key="6">
    <source>
        <dbReference type="SAM" id="Phobius"/>
    </source>
</evidence>
<feature type="compositionally biased region" description="Acidic residues" evidence="5">
    <location>
        <begin position="395"/>
        <end position="404"/>
    </location>
</feature>